<dbReference type="EMBL" id="CH476630">
    <property type="protein sequence ID" value="EDN91818.1"/>
    <property type="molecule type" value="Genomic_DNA"/>
</dbReference>
<evidence type="ECO:0000313" key="3">
    <source>
        <dbReference type="Proteomes" id="UP000001312"/>
    </source>
</evidence>
<dbReference type="AlphaFoldDB" id="A7EQS6"/>
<gene>
    <name evidence="2" type="ORF">SS1G_07679</name>
</gene>
<evidence type="ECO:0000313" key="2">
    <source>
        <dbReference type="EMBL" id="EDN91818.1"/>
    </source>
</evidence>
<feature type="region of interest" description="Disordered" evidence="1">
    <location>
        <begin position="1"/>
        <end position="55"/>
    </location>
</feature>
<protein>
    <submittedName>
        <fullName evidence="2">Uncharacterized protein</fullName>
    </submittedName>
</protein>
<evidence type="ECO:0000256" key="1">
    <source>
        <dbReference type="SAM" id="MobiDB-lite"/>
    </source>
</evidence>
<proteinExistence type="predicted"/>
<organism evidence="2 3">
    <name type="scientific">Sclerotinia sclerotiorum (strain ATCC 18683 / 1980 / Ss-1)</name>
    <name type="common">White mold</name>
    <name type="synonym">Whetzelinia sclerotiorum</name>
    <dbReference type="NCBI Taxonomy" id="665079"/>
    <lineage>
        <taxon>Eukaryota</taxon>
        <taxon>Fungi</taxon>
        <taxon>Dikarya</taxon>
        <taxon>Ascomycota</taxon>
        <taxon>Pezizomycotina</taxon>
        <taxon>Leotiomycetes</taxon>
        <taxon>Helotiales</taxon>
        <taxon>Sclerotiniaceae</taxon>
        <taxon>Sclerotinia</taxon>
    </lineage>
</organism>
<dbReference type="InParanoid" id="A7EQS6"/>
<feature type="compositionally biased region" description="Polar residues" evidence="1">
    <location>
        <begin position="12"/>
        <end position="23"/>
    </location>
</feature>
<dbReference type="KEGG" id="ssl:SS1G_07679"/>
<dbReference type="Proteomes" id="UP000001312">
    <property type="component" value="Unassembled WGS sequence"/>
</dbReference>
<feature type="compositionally biased region" description="Polar residues" evidence="1">
    <location>
        <begin position="34"/>
        <end position="55"/>
    </location>
</feature>
<sequence>MALNTYAHPNAFTATAPTPQMTPNAPFAHKGEKGNQNQNARQSGRYTSKTETLFV</sequence>
<dbReference type="RefSeq" id="XP_001591054.1">
    <property type="nucleotide sequence ID" value="XM_001591004.1"/>
</dbReference>
<reference evidence="3" key="1">
    <citation type="journal article" date="2011" name="PLoS Genet.">
        <title>Genomic analysis of the necrotrophic fungal pathogens Sclerotinia sclerotiorum and Botrytis cinerea.</title>
        <authorList>
            <person name="Amselem J."/>
            <person name="Cuomo C.A."/>
            <person name="van Kan J.A."/>
            <person name="Viaud M."/>
            <person name="Benito E.P."/>
            <person name="Couloux A."/>
            <person name="Coutinho P.M."/>
            <person name="de Vries R.P."/>
            <person name="Dyer P.S."/>
            <person name="Fillinger S."/>
            <person name="Fournier E."/>
            <person name="Gout L."/>
            <person name="Hahn M."/>
            <person name="Kohn L."/>
            <person name="Lapalu N."/>
            <person name="Plummer K.M."/>
            <person name="Pradier J.M."/>
            <person name="Quevillon E."/>
            <person name="Sharon A."/>
            <person name="Simon A."/>
            <person name="ten Have A."/>
            <person name="Tudzynski B."/>
            <person name="Tudzynski P."/>
            <person name="Wincker P."/>
            <person name="Andrew M."/>
            <person name="Anthouard V."/>
            <person name="Beever R.E."/>
            <person name="Beffa R."/>
            <person name="Benoit I."/>
            <person name="Bouzid O."/>
            <person name="Brault B."/>
            <person name="Chen Z."/>
            <person name="Choquer M."/>
            <person name="Collemare J."/>
            <person name="Cotton P."/>
            <person name="Danchin E.G."/>
            <person name="Da Silva C."/>
            <person name="Gautier A."/>
            <person name="Giraud C."/>
            <person name="Giraud T."/>
            <person name="Gonzalez C."/>
            <person name="Grossetete S."/>
            <person name="Guldener U."/>
            <person name="Henrissat B."/>
            <person name="Howlett B.J."/>
            <person name="Kodira C."/>
            <person name="Kretschmer M."/>
            <person name="Lappartient A."/>
            <person name="Leroch M."/>
            <person name="Levis C."/>
            <person name="Mauceli E."/>
            <person name="Neuveglise C."/>
            <person name="Oeser B."/>
            <person name="Pearson M."/>
            <person name="Poulain J."/>
            <person name="Poussereau N."/>
            <person name="Quesneville H."/>
            <person name="Rascle C."/>
            <person name="Schumacher J."/>
            <person name="Segurens B."/>
            <person name="Sexton A."/>
            <person name="Silva E."/>
            <person name="Sirven C."/>
            <person name="Soanes D.M."/>
            <person name="Talbot N.J."/>
            <person name="Templeton M."/>
            <person name="Yandava C."/>
            <person name="Yarden O."/>
            <person name="Zeng Q."/>
            <person name="Rollins J.A."/>
            <person name="Lebrun M.H."/>
            <person name="Dickman M."/>
        </authorList>
    </citation>
    <scope>NUCLEOTIDE SEQUENCE [LARGE SCALE GENOMIC DNA]</scope>
    <source>
        <strain evidence="3">ATCC 18683 / 1980 / Ss-1</strain>
    </source>
</reference>
<name>A7EQS6_SCLS1</name>
<accession>A7EQS6</accession>
<keyword evidence="3" id="KW-1185">Reference proteome</keyword>
<dbReference type="GeneID" id="5487375"/>